<sequence length="502" mass="57374">MDLLPYAVVDHLAHYLFRDDIAAIARIASDSVNLENWSSVAEDHLRQRYLLDVDVYIADLDEADKKTKGRTIQLSVMKRQFSGEAVEPWNFKKRIFAWIASVRIHAFPSDLLETHRPSSIEEVMRVISLPVATGVASSLRVEGFNPPEMDIALKMLKPVQKTFSKVGFYACENGFQLKVEDFVSAYVSQEAQLQYLYVGCTSNISKEQLAETVVSLLTKKRKTPLKVKIPTTFFGKREVDLFVEKWQQSDGSFETEKEFIWWACDDEWQNIDRQRKSAVRYIAHASRRSSLCLTRHGFSVVNFKLEHLRVNFEWIDSLIGDWKKGDGFYVHRTDWQIKLVLESLDEWQKLVSKHGPLARKGSSPVISIAHPANFVSLDLCRWNADRIGSRGGLLVELKVKHEKLSDLKLGELIVDWKDGCGDYVVNEQSKVEFALRRPSWDRLSNARSGQVVYNHPTADRRLLIKPLIECQSSLVVRAAVVGVDSEVVTKWNLHHLFGALSV</sequence>
<evidence type="ECO:0000313" key="1">
    <source>
        <dbReference type="EMBL" id="KAK0419960.1"/>
    </source>
</evidence>
<reference evidence="1" key="1">
    <citation type="submission" date="2023-06" db="EMBL/GenBank/DDBJ databases">
        <title>Genomic analysis of the entomopathogenic nematode Steinernema hermaphroditum.</title>
        <authorList>
            <person name="Schwarz E.M."/>
            <person name="Heppert J.K."/>
            <person name="Baniya A."/>
            <person name="Schwartz H.T."/>
            <person name="Tan C.-H."/>
            <person name="Antoshechkin I."/>
            <person name="Sternberg P.W."/>
            <person name="Goodrich-Blair H."/>
            <person name="Dillman A.R."/>
        </authorList>
    </citation>
    <scope>NUCLEOTIDE SEQUENCE</scope>
    <source>
        <strain evidence="1">PS9179</strain>
        <tissue evidence="1">Whole animal</tissue>
    </source>
</reference>
<protein>
    <submittedName>
        <fullName evidence="1">Uncharacterized protein</fullName>
    </submittedName>
</protein>
<comment type="caution">
    <text evidence="1">The sequence shown here is derived from an EMBL/GenBank/DDBJ whole genome shotgun (WGS) entry which is preliminary data.</text>
</comment>
<proteinExistence type="predicted"/>
<accession>A0AA39M469</accession>
<evidence type="ECO:0000313" key="2">
    <source>
        <dbReference type="Proteomes" id="UP001175271"/>
    </source>
</evidence>
<dbReference type="AlphaFoldDB" id="A0AA39M469"/>
<dbReference type="Proteomes" id="UP001175271">
    <property type="component" value="Unassembled WGS sequence"/>
</dbReference>
<gene>
    <name evidence="1" type="ORF">QR680_014427</name>
</gene>
<organism evidence="1 2">
    <name type="scientific">Steinernema hermaphroditum</name>
    <dbReference type="NCBI Taxonomy" id="289476"/>
    <lineage>
        <taxon>Eukaryota</taxon>
        <taxon>Metazoa</taxon>
        <taxon>Ecdysozoa</taxon>
        <taxon>Nematoda</taxon>
        <taxon>Chromadorea</taxon>
        <taxon>Rhabditida</taxon>
        <taxon>Tylenchina</taxon>
        <taxon>Panagrolaimomorpha</taxon>
        <taxon>Strongyloidoidea</taxon>
        <taxon>Steinernematidae</taxon>
        <taxon>Steinernema</taxon>
    </lineage>
</organism>
<dbReference type="EMBL" id="JAUCMV010000002">
    <property type="protein sequence ID" value="KAK0419960.1"/>
    <property type="molecule type" value="Genomic_DNA"/>
</dbReference>
<name>A0AA39M469_9BILA</name>
<keyword evidence="2" id="KW-1185">Reference proteome</keyword>